<keyword evidence="9" id="KW-1185">Reference proteome</keyword>
<feature type="transmembrane region" description="Helical" evidence="6">
    <location>
        <begin position="291"/>
        <end position="313"/>
    </location>
</feature>
<evidence type="ECO:0000313" key="9">
    <source>
        <dbReference type="Proteomes" id="UP000543804"/>
    </source>
</evidence>
<dbReference type="GO" id="GO:0005886">
    <property type="term" value="C:plasma membrane"/>
    <property type="evidence" value="ECO:0007669"/>
    <property type="project" value="UniProtKB-SubCell"/>
</dbReference>
<dbReference type="Proteomes" id="UP000543804">
    <property type="component" value="Unassembled WGS sequence"/>
</dbReference>
<keyword evidence="5 6" id="KW-0472">Membrane</keyword>
<comment type="subcellular location">
    <subcellularLocation>
        <location evidence="1">Cell membrane</location>
        <topology evidence="1">Multi-pass membrane protein</topology>
    </subcellularLocation>
</comment>
<evidence type="ECO:0000256" key="1">
    <source>
        <dbReference type="ARBA" id="ARBA00004651"/>
    </source>
</evidence>
<evidence type="ECO:0000256" key="4">
    <source>
        <dbReference type="ARBA" id="ARBA00022989"/>
    </source>
</evidence>
<feature type="transmembrane region" description="Helical" evidence="6">
    <location>
        <begin position="141"/>
        <end position="161"/>
    </location>
</feature>
<evidence type="ECO:0000313" key="8">
    <source>
        <dbReference type="EMBL" id="NMD99195.1"/>
    </source>
</evidence>
<feature type="transmembrane region" description="Helical" evidence="6">
    <location>
        <begin position="116"/>
        <end position="135"/>
    </location>
</feature>
<dbReference type="InterPro" id="IPR018076">
    <property type="entry name" value="T2SS_GspF_dom"/>
</dbReference>
<comment type="caution">
    <text evidence="8">The sequence shown here is derived from an EMBL/GenBank/DDBJ whole genome shotgun (WGS) entry which is preliminary data.</text>
</comment>
<keyword evidence="4 6" id="KW-1133">Transmembrane helix</keyword>
<accession>A0A848BBB2</accession>
<name>A0A848BBB2_9FIRM</name>
<evidence type="ECO:0000256" key="5">
    <source>
        <dbReference type="ARBA" id="ARBA00023136"/>
    </source>
</evidence>
<feature type="transmembrane region" description="Helical" evidence="6">
    <location>
        <begin position="6"/>
        <end position="22"/>
    </location>
</feature>
<dbReference type="EMBL" id="JABAFA010000022">
    <property type="protein sequence ID" value="NMD99195.1"/>
    <property type="molecule type" value="Genomic_DNA"/>
</dbReference>
<evidence type="ECO:0000256" key="2">
    <source>
        <dbReference type="ARBA" id="ARBA00022475"/>
    </source>
</evidence>
<gene>
    <name evidence="8" type="ORF">HF878_06875</name>
</gene>
<dbReference type="PANTHER" id="PTHR35007">
    <property type="entry name" value="INTEGRAL MEMBRANE PROTEIN-RELATED"/>
    <property type="match status" value="1"/>
</dbReference>
<reference evidence="8 9" key="1">
    <citation type="submission" date="2020-04" db="EMBL/GenBank/DDBJ databases">
        <authorList>
            <person name="Hitch T.C.A."/>
            <person name="Wylensek D."/>
            <person name="Clavel T."/>
        </authorList>
    </citation>
    <scope>NUCLEOTIDE SEQUENCE [LARGE SCALE GENOMIC DNA]</scope>
    <source>
        <strain evidence="8 9">PG-130-P53-12</strain>
    </source>
</reference>
<feature type="domain" description="Type II secretion system protein GspF" evidence="7">
    <location>
        <begin position="183"/>
        <end position="308"/>
    </location>
</feature>
<dbReference type="AlphaFoldDB" id="A0A848BBB2"/>
<protein>
    <submittedName>
        <fullName evidence="8">Type II secretion system F family protein</fullName>
    </submittedName>
</protein>
<keyword evidence="2" id="KW-1003">Cell membrane</keyword>
<evidence type="ECO:0000256" key="6">
    <source>
        <dbReference type="SAM" id="Phobius"/>
    </source>
</evidence>
<dbReference type="RefSeq" id="WP_170077590.1">
    <property type="nucleotide sequence ID" value="NZ_JABAFA010000022.1"/>
</dbReference>
<evidence type="ECO:0000256" key="3">
    <source>
        <dbReference type="ARBA" id="ARBA00022692"/>
    </source>
</evidence>
<evidence type="ECO:0000259" key="7">
    <source>
        <dbReference type="Pfam" id="PF00482"/>
    </source>
</evidence>
<dbReference type="PANTHER" id="PTHR35007:SF2">
    <property type="entry name" value="PILUS ASSEMBLE PROTEIN"/>
    <property type="match status" value="1"/>
</dbReference>
<organism evidence="8 9">
    <name type="scientific">Selenomonas bovis</name>
    <dbReference type="NCBI Taxonomy" id="416586"/>
    <lineage>
        <taxon>Bacteria</taxon>
        <taxon>Bacillati</taxon>
        <taxon>Bacillota</taxon>
        <taxon>Negativicutes</taxon>
        <taxon>Selenomonadales</taxon>
        <taxon>Selenomonadaceae</taxon>
        <taxon>Selenomonas</taxon>
    </lineage>
</organism>
<dbReference type="Pfam" id="PF00482">
    <property type="entry name" value="T2SSF"/>
    <property type="match status" value="1"/>
</dbReference>
<proteinExistence type="predicted"/>
<keyword evidence="3 6" id="KW-0812">Transmembrane</keyword>
<sequence>MLIFLFTISLIVVTFLVLYGLLQSKVRSETEVQSRIKKIDAITAMPRKGREKTEAEKAALRGRSLEEMTFSERVIQPLMEKFGQFLGQFAPAGMAKSLEHRIVLAGKQREWSVGQLFAAIFFGAAAMCVLSWLYLQAADFSAVQKVAIVLLGTFIGGYAPISVTKVMASKRQQAIQAQLPEMLDLLCVSVQAGLSFDSSLRKIIGRMHGPLIDECRHFQEDVRMGMVRRTALKKLAQRCEVQEVSLFVAALVQSERLGTSMASTLKNQADNMRDRRRQHVKAEAMKAPVKIIFPLVFFIFPSLFIVTLVPSALSLMKNLGH</sequence>